<name>A0AAN7SPL6_9COLE</name>
<dbReference type="SUPFAM" id="SSF82171">
    <property type="entry name" value="DPP6 N-terminal domain-like"/>
    <property type="match status" value="1"/>
</dbReference>
<comment type="subcellular location">
    <subcellularLocation>
        <location evidence="2">Cytoplasm</location>
    </subcellularLocation>
</comment>
<dbReference type="GO" id="GO:0008242">
    <property type="term" value="F:omega peptidase activity"/>
    <property type="evidence" value="ECO:0007669"/>
    <property type="project" value="UniProtKB-EC"/>
</dbReference>
<dbReference type="AlphaFoldDB" id="A0AAN7SPL6"/>
<keyword evidence="7" id="KW-0378">Hydrolase</keyword>
<reference evidence="11" key="1">
    <citation type="submission" date="2023-01" db="EMBL/GenBank/DDBJ databases">
        <title>Key to firefly adult light organ development and bioluminescence: homeobox transcription factors regulate luciferase expression and transportation to peroxisome.</title>
        <authorList>
            <person name="Fu X."/>
        </authorList>
    </citation>
    <scope>NUCLEOTIDE SEQUENCE [LARGE SCALE GENOMIC DNA]</scope>
</reference>
<dbReference type="InterPro" id="IPR045550">
    <property type="entry name" value="AARE_N"/>
</dbReference>
<evidence type="ECO:0000256" key="4">
    <source>
        <dbReference type="ARBA" id="ARBA00011881"/>
    </source>
</evidence>
<proteinExistence type="inferred from homology"/>
<evidence type="ECO:0000256" key="6">
    <source>
        <dbReference type="ARBA" id="ARBA00022490"/>
    </source>
</evidence>
<evidence type="ECO:0000256" key="1">
    <source>
        <dbReference type="ARBA" id="ARBA00000721"/>
    </source>
</evidence>
<evidence type="ECO:0000313" key="11">
    <source>
        <dbReference type="Proteomes" id="UP001353858"/>
    </source>
</evidence>
<dbReference type="Gene3D" id="3.40.50.1820">
    <property type="entry name" value="alpha/beta hydrolase"/>
    <property type="match status" value="1"/>
</dbReference>
<dbReference type="InterPro" id="IPR001375">
    <property type="entry name" value="Peptidase_S9_cat"/>
</dbReference>
<keyword evidence="6" id="KW-0963">Cytoplasm</keyword>
<comment type="similarity">
    <text evidence="3">Belongs to the peptidase S9C family.</text>
</comment>
<dbReference type="GO" id="GO:0006508">
    <property type="term" value="P:proteolysis"/>
    <property type="evidence" value="ECO:0007669"/>
    <property type="project" value="InterPro"/>
</dbReference>
<dbReference type="PANTHER" id="PTHR42776">
    <property type="entry name" value="SERINE PEPTIDASE S9 FAMILY MEMBER"/>
    <property type="match status" value="1"/>
</dbReference>
<gene>
    <name evidence="10" type="ORF">RN001_012707</name>
</gene>
<evidence type="ECO:0000256" key="7">
    <source>
        <dbReference type="ARBA" id="ARBA00022801"/>
    </source>
</evidence>
<sequence length="704" mass="79374">MSARGDSIMKIYKNLSQIPSLVDAKILNSGGAVTATWMQRNIERGKMIKFSRTYLLSSLLTKQADLSPIDISNELLIRASSSNLHRALIRSIEEKDGTKQYFEIWTEGYLSRSVDLASLELHGDVYTDGEFGVLEWSPDETKIMYIAEKKEPKSEPFYKKKPVNRENNKEPEAPKGEQFLYKEDWGEQYVNRKQSVLVLYDVINDNFSILEGIPDGLCPMQVTWAPDGTHIAGVVLQTTPRKLGYIYHTNRPSSIFMLDFNKKYRELSSNKKAVRCPRFTPDGTVLIWFERDKTGPHGGCLSLVKIKLAEEKGVIEIVVPIIFNEISLMNGSMFYGIYGPIIPKRCWLSENRLVLSTHQKNTINTYIIKINSGDITELEYSNGNQIVLDVLNDLVVVNRRNFFKSDKLLIGRACANESDQKIAFEKITDSKKVDYYDNFMYSYLDIKHDNSEEVDTFTAIYIGPKAGKDCEVPLIVWPHGGPHSSFSNNMFLELSLFNNFGFGVLLVNYRGSTGAGESSVLHLLGKIGFVDVEDCVLATKTVLKKFPWLDSNRVVILGGSHGGFLVAHLCGQYPDVFKVAVARNPVIDLLSMHTSSDIPDWCYVETGFNFTQNGPLNDGALEAMKKASPIQYACNVRAPTLLQVGSKDLRVPPSQSIEYYHRLKANGKTVRMNIYDDNHPIGTVHNELDSIINSLLWIQEHLPS</sequence>
<organism evidence="10 11">
    <name type="scientific">Aquatica leii</name>
    <dbReference type="NCBI Taxonomy" id="1421715"/>
    <lineage>
        <taxon>Eukaryota</taxon>
        <taxon>Metazoa</taxon>
        <taxon>Ecdysozoa</taxon>
        <taxon>Arthropoda</taxon>
        <taxon>Hexapoda</taxon>
        <taxon>Insecta</taxon>
        <taxon>Pterygota</taxon>
        <taxon>Neoptera</taxon>
        <taxon>Endopterygota</taxon>
        <taxon>Coleoptera</taxon>
        <taxon>Polyphaga</taxon>
        <taxon>Elateriformia</taxon>
        <taxon>Elateroidea</taxon>
        <taxon>Lampyridae</taxon>
        <taxon>Luciolinae</taxon>
        <taxon>Aquatica</taxon>
    </lineage>
</organism>
<comment type="subunit">
    <text evidence="4">Homotetramer.</text>
</comment>
<dbReference type="SUPFAM" id="SSF53474">
    <property type="entry name" value="alpha/beta-Hydrolases"/>
    <property type="match status" value="1"/>
</dbReference>
<evidence type="ECO:0000259" key="8">
    <source>
        <dbReference type="Pfam" id="PF00326"/>
    </source>
</evidence>
<protein>
    <recommendedName>
        <fullName evidence="5">acylaminoacyl-peptidase</fullName>
        <ecNumber evidence="5">3.4.19.1</ecNumber>
    </recommendedName>
</protein>
<comment type="catalytic activity">
    <reaction evidence="1">
        <text>Cleavage of an N-acetyl or N-formyl amino acid from the N-terminus of a polypeptide.</text>
        <dbReference type="EC" id="3.4.19.1"/>
    </reaction>
</comment>
<evidence type="ECO:0000256" key="3">
    <source>
        <dbReference type="ARBA" id="ARBA00010040"/>
    </source>
</evidence>
<dbReference type="EMBL" id="JARPUR010000005">
    <property type="protein sequence ID" value="KAK4876285.1"/>
    <property type="molecule type" value="Genomic_DNA"/>
</dbReference>
<evidence type="ECO:0000256" key="2">
    <source>
        <dbReference type="ARBA" id="ARBA00004496"/>
    </source>
</evidence>
<evidence type="ECO:0000313" key="10">
    <source>
        <dbReference type="EMBL" id="KAK4876285.1"/>
    </source>
</evidence>
<dbReference type="GO" id="GO:0004252">
    <property type="term" value="F:serine-type endopeptidase activity"/>
    <property type="evidence" value="ECO:0007669"/>
    <property type="project" value="TreeGrafter"/>
</dbReference>
<feature type="domain" description="Acylamino-acid-releasing enzyme N-terminal" evidence="9">
    <location>
        <begin position="10"/>
        <end position="421"/>
    </location>
</feature>
<dbReference type="PANTHER" id="PTHR42776:SF4">
    <property type="entry name" value="ACYLAMINO-ACID-RELEASING ENZYME"/>
    <property type="match status" value="1"/>
</dbReference>
<dbReference type="Pfam" id="PF00326">
    <property type="entry name" value="Peptidase_S9"/>
    <property type="match status" value="1"/>
</dbReference>
<dbReference type="Proteomes" id="UP001353858">
    <property type="component" value="Unassembled WGS sequence"/>
</dbReference>
<comment type="caution">
    <text evidence="10">The sequence shown here is derived from an EMBL/GenBank/DDBJ whole genome shotgun (WGS) entry which is preliminary data.</text>
</comment>
<dbReference type="InterPro" id="IPR029058">
    <property type="entry name" value="AB_hydrolase_fold"/>
</dbReference>
<feature type="domain" description="Peptidase S9 prolyl oligopeptidase catalytic" evidence="8">
    <location>
        <begin position="492"/>
        <end position="702"/>
    </location>
</feature>
<keyword evidence="11" id="KW-1185">Reference proteome</keyword>
<dbReference type="Pfam" id="PF19283">
    <property type="entry name" value="APEH_N"/>
    <property type="match status" value="1"/>
</dbReference>
<evidence type="ECO:0000256" key="5">
    <source>
        <dbReference type="ARBA" id="ARBA00012917"/>
    </source>
</evidence>
<accession>A0AAN7SPL6</accession>
<dbReference type="EC" id="3.4.19.1" evidence="5"/>
<evidence type="ECO:0000259" key="9">
    <source>
        <dbReference type="Pfam" id="PF19283"/>
    </source>
</evidence>
<dbReference type="GO" id="GO:0005737">
    <property type="term" value="C:cytoplasm"/>
    <property type="evidence" value="ECO:0007669"/>
    <property type="project" value="UniProtKB-SubCell"/>
</dbReference>